<organism evidence="3 4">
    <name type="scientific">Chondromyces crocatus</name>
    <dbReference type="NCBI Taxonomy" id="52"/>
    <lineage>
        <taxon>Bacteria</taxon>
        <taxon>Pseudomonadati</taxon>
        <taxon>Myxococcota</taxon>
        <taxon>Polyangia</taxon>
        <taxon>Polyangiales</taxon>
        <taxon>Polyangiaceae</taxon>
        <taxon>Chondromyces</taxon>
    </lineage>
</organism>
<dbReference type="Proteomes" id="UP000067626">
    <property type="component" value="Chromosome"/>
</dbReference>
<protein>
    <submittedName>
        <fullName evidence="3">Thioesterase</fullName>
    </submittedName>
</protein>
<dbReference type="InterPro" id="IPR050563">
    <property type="entry name" value="4-hydroxybenzoyl-CoA_TE"/>
</dbReference>
<gene>
    <name evidence="3" type="ORF">CMC5_005570</name>
</gene>
<dbReference type="STRING" id="52.CMC5_005570"/>
<dbReference type="PANTHER" id="PTHR31793">
    <property type="entry name" value="4-HYDROXYBENZOYL-COA THIOESTERASE FAMILY MEMBER"/>
    <property type="match status" value="1"/>
</dbReference>
<dbReference type="InterPro" id="IPR029069">
    <property type="entry name" value="HotDog_dom_sf"/>
</dbReference>
<dbReference type="InterPro" id="IPR006684">
    <property type="entry name" value="YbgC/YbaW"/>
</dbReference>
<dbReference type="PIRSF" id="PIRSF003230">
    <property type="entry name" value="YbgC"/>
    <property type="match status" value="1"/>
</dbReference>
<proteinExistence type="inferred from homology"/>
<dbReference type="CDD" id="cd00586">
    <property type="entry name" value="4HBT"/>
    <property type="match status" value="1"/>
</dbReference>
<evidence type="ECO:0000256" key="1">
    <source>
        <dbReference type="ARBA" id="ARBA00005953"/>
    </source>
</evidence>
<evidence type="ECO:0000313" key="3">
    <source>
        <dbReference type="EMBL" id="AKT36444.1"/>
    </source>
</evidence>
<dbReference type="KEGG" id="ccro:CMC5_005570"/>
<sequence length="130" mass="15261">MQLLVRFCETDLMGIVHHASYLTYFEAGRVDWLHRRGVSYDDFVKAGIHLPVVEARVRYRKAARFDEQLVVETTCHEIKRATLRFTYRILRDSDLICEGETLLATVSHELGLRRLPDALREVFMRPETPR</sequence>
<keyword evidence="2" id="KW-0378">Hydrolase</keyword>
<dbReference type="AlphaFoldDB" id="A0A0K1E6G0"/>
<dbReference type="Gene3D" id="3.10.129.10">
    <property type="entry name" value="Hotdog Thioesterase"/>
    <property type="match status" value="1"/>
</dbReference>
<dbReference type="EMBL" id="CP012159">
    <property type="protein sequence ID" value="AKT36444.1"/>
    <property type="molecule type" value="Genomic_DNA"/>
</dbReference>
<reference evidence="3 4" key="1">
    <citation type="submission" date="2015-07" db="EMBL/GenBank/DDBJ databases">
        <title>Genome analysis of myxobacterium Chondromyces crocatus Cm c5 reveals a high potential for natural compound synthesis and the genetic basis for the loss of fruiting body formation.</title>
        <authorList>
            <person name="Zaburannyi N."/>
            <person name="Bunk B."/>
            <person name="Maier J."/>
            <person name="Overmann J."/>
            <person name="Mueller R."/>
        </authorList>
    </citation>
    <scope>NUCLEOTIDE SEQUENCE [LARGE SCALE GENOMIC DNA]</scope>
    <source>
        <strain evidence="3 4">Cm c5</strain>
    </source>
</reference>
<evidence type="ECO:0000313" key="4">
    <source>
        <dbReference type="Proteomes" id="UP000067626"/>
    </source>
</evidence>
<dbReference type="RefSeq" id="WP_063796198.1">
    <property type="nucleotide sequence ID" value="NZ_CP012159.1"/>
</dbReference>
<dbReference type="Pfam" id="PF13279">
    <property type="entry name" value="4HBT_2"/>
    <property type="match status" value="1"/>
</dbReference>
<accession>A0A0K1E6G0</accession>
<evidence type="ECO:0000256" key="2">
    <source>
        <dbReference type="ARBA" id="ARBA00022801"/>
    </source>
</evidence>
<dbReference type="SUPFAM" id="SSF54637">
    <property type="entry name" value="Thioesterase/thiol ester dehydrase-isomerase"/>
    <property type="match status" value="1"/>
</dbReference>
<dbReference type="GO" id="GO:0047617">
    <property type="term" value="F:fatty acyl-CoA hydrolase activity"/>
    <property type="evidence" value="ECO:0007669"/>
    <property type="project" value="TreeGrafter"/>
</dbReference>
<keyword evidence="4" id="KW-1185">Reference proteome</keyword>
<dbReference type="NCBIfam" id="TIGR00051">
    <property type="entry name" value="YbgC/FadM family acyl-CoA thioesterase"/>
    <property type="match status" value="1"/>
</dbReference>
<comment type="similarity">
    <text evidence="1">Belongs to the 4-hydroxybenzoyl-CoA thioesterase family.</text>
</comment>
<name>A0A0K1E6G0_CHOCO</name>
<dbReference type="PANTHER" id="PTHR31793:SF27">
    <property type="entry name" value="NOVEL THIOESTERASE SUPERFAMILY DOMAIN AND SAPOSIN A-TYPE DOMAIN CONTAINING PROTEIN (0610012H03RIK)"/>
    <property type="match status" value="1"/>
</dbReference>